<dbReference type="GO" id="GO:0008199">
    <property type="term" value="F:ferric iron binding"/>
    <property type="evidence" value="ECO:0007669"/>
    <property type="project" value="InterPro"/>
</dbReference>
<dbReference type="HOGENOM" id="CLU_104506_4_1_4"/>
<evidence type="ECO:0000256" key="3">
    <source>
        <dbReference type="PIRSR" id="PIRSR018063-50"/>
    </source>
</evidence>
<dbReference type="AlphaFoldDB" id="C6XCU5"/>
<sequence length="188" mass="21186">MDEVTNLQTADQLFKLDMATIRKNARQSVEDGAATAGYEANREEVIRHLNAALATELVCSLRYKRHYFTAKGLNSEGIAKEFNVHAQEELEHADQIAARIVQLGGEPDFSPDGLAGRSHADYVPCLDLREMIKENLVAERIAIDTYHELIHYIGDKDPTTRRLLESILATEEEHADELSDWLARSCSY</sequence>
<feature type="domain" description="Ferritin-like diiron" evidence="4">
    <location>
        <begin position="39"/>
        <end position="188"/>
    </location>
</feature>
<dbReference type="InterPro" id="IPR012347">
    <property type="entry name" value="Ferritin-like"/>
</dbReference>
<dbReference type="InterPro" id="IPR008331">
    <property type="entry name" value="Ferritin_DPS_dom"/>
</dbReference>
<dbReference type="InterPro" id="IPR009040">
    <property type="entry name" value="Ferritin-like_diiron"/>
</dbReference>
<proteinExistence type="predicted"/>
<dbReference type="EMBL" id="CP001674">
    <property type="protein sequence ID" value="ACT50370.1"/>
    <property type="molecule type" value="Genomic_DNA"/>
</dbReference>
<accession>C6XCU5</accession>
<reference evidence="5 6" key="2">
    <citation type="journal article" date="2011" name="J. Bacteriol.">
        <title>Genomes of three methylotrophs from a single niche uncover genetic and metabolic divergence of Methylophilaceae.</title>
        <authorList>
            <person name="Lapidus A."/>
            <person name="Clum A."/>
            <person name="Labutti K."/>
            <person name="Kaluzhnaya M.G."/>
            <person name="Lim S."/>
            <person name="Beck D.A."/>
            <person name="Glavina Del Rio T."/>
            <person name="Nolan M."/>
            <person name="Mavromatis K."/>
            <person name="Huntemann M."/>
            <person name="Lucas S."/>
            <person name="Lidstrom M.E."/>
            <person name="Ivanova N."/>
            <person name="Chistoserdova L."/>
        </authorList>
    </citation>
    <scope>NUCLEOTIDE SEQUENCE [LARGE SCALE GENOMIC DNA]</scope>
    <source>
        <strain evidence="5 6">SIP3-4</strain>
    </source>
</reference>
<dbReference type="InterPro" id="IPR014490">
    <property type="entry name" value="Dps-like"/>
</dbReference>
<dbReference type="GO" id="GO:0005829">
    <property type="term" value="C:cytosol"/>
    <property type="evidence" value="ECO:0007669"/>
    <property type="project" value="TreeGrafter"/>
</dbReference>
<feature type="binding site" evidence="3">
    <location>
        <position position="56"/>
    </location>
    <ligand>
        <name>Fe cation</name>
        <dbReference type="ChEBI" id="CHEBI:24875"/>
    </ligand>
</feature>
<dbReference type="PIRSF" id="PIRSF018063">
    <property type="entry name" value="Ferrtn_UCP018063"/>
    <property type="match status" value="1"/>
</dbReference>
<dbReference type="GO" id="GO:0004322">
    <property type="term" value="F:ferroxidase activity"/>
    <property type="evidence" value="ECO:0007669"/>
    <property type="project" value="TreeGrafter"/>
</dbReference>
<dbReference type="GO" id="GO:0006879">
    <property type="term" value="P:intracellular iron ion homeostasis"/>
    <property type="evidence" value="ECO:0007669"/>
    <property type="project" value="UniProtKB-KW"/>
</dbReference>
<reference evidence="6" key="1">
    <citation type="submission" date="2009-07" db="EMBL/GenBank/DDBJ databases">
        <title>Complete sequence of chromosome of Methylovorus sp. SIP3-4.</title>
        <authorList>
            <person name="Lucas S."/>
            <person name="Copeland A."/>
            <person name="Lapidus A."/>
            <person name="Glavina del Rio T."/>
            <person name="Tice H."/>
            <person name="Bruce D."/>
            <person name="Goodwin L."/>
            <person name="Pitluck S."/>
            <person name="Clum A."/>
            <person name="Larimer F."/>
            <person name="Land M."/>
            <person name="Hauser L."/>
            <person name="Kyrpides N."/>
            <person name="Mikhailova N."/>
            <person name="Kayluzhnaya M."/>
            <person name="Chistoserdova L."/>
        </authorList>
    </citation>
    <scope>NUCLEOTIDE SEQUENCE [LARGE SCALE GENOMIC DNA]</scope>
    <source>
        <strain evidence="6">SIP3-4</strain>
    </source>
</reference>
<organism evidence="5 6">
    <name type="scientific">Methylovorus glucosotrophus (strain SIP3-4)</name>
    <dbReference type="NCBI Taxonomy" id="582744"/>
    <lineage>
        <taxon>Bacteria</taxon>
        <taxon>Pseudomonadati</taxon>
        <taxon>Pseudomonadota</taxon>
        <taxon>Betaproteobacteria</taxon>
        <taxon>Nitrosomonadales</taxon>
        <taxon>Methylophilaceae</taxon>
        <taxon>Methylovorus</taxon>
    </lineage>
</organism>
<dbReference type="GO" id="GO:0020037">
    <property type="term" value="F:heme binding"/>
    <property type="evidence" value="ECO:0007669"/>
    <property type="project" value="TreeGrafter"/>
</dbReference>
<dbReference type="STRING" id="582744.Msip34_1123"/>
<evidence type="ECO:0000256" key="1">
    <source>
        <dbReference type="ARBA" id="ARBA00022434"/>
    </source>
</evidence>
<keyword evidence="6" id="KW-1185">Reference proteome</keyword>
<evidence type="ECO:0000313" key="6">
    <source>
        <dbReference type="Proteomes" id="UP000002743"/>
    </source>
</evidence>
<feature type="binding site" evidence="3">
    <location>
        <position position="171"/>
    </location>
    <ligand>
        <name>Fe cation</name>
        <dbReference type="ChEBI" id="CHEBI:24875"/>
    </ligand>
</feature>
<feature type="binding site" evidence="3">
    <location>
        <position position="92"/>
    </location>
    <ligand>
        <name>Fe cation</name>
        <dbReference type="ChEBI" id="CHEBI:24875"/>
    </ligand>
</feature>
<evidence type="ECO:0000256" key="2">
    <source>
        <dbReference type="ARBA" id="ARBA00023004"/>
    </source>
</evidence>
<dbReference type="RefSeq" id="WP_015829881.1">
    <property type="nucleotide sequence ID" value="NC_012969.1"/>
</dbReference>
<feature type="binding site" evidence="3">
    <location>
        <position position="139"/>
    </location>
    <ligand>
        <name>Fe cation</name>
        <dbReference type="ChEBI" id="CHEBI:24875"/>
    </ligand>
</feature>
<dbReference type="OrthoDB" id="4271929at2"/>
<dbReference type="Pfam" id="PF00210">
    <property type="entry name" value="Ferritin"/>
    <property type="match status" value="1"/>
</dbReference>
<evidence type="ECO:0000313" key="5">
    <source>
        <dbReference type="EMBL" id="ACT50370.1"/>
    </source>
</evidence>
<protein>
    <submittedName>
        <fullName evidence="5">Ferritin Dps family protein</fullName>
    </submittedName>
</protein>
<dbReference type="SUPFAM" id="SSF47240">
    <property type="entry name" value="Ferritin-like"/>
    <property type="match status" value="1"/>
</dbReference>
<evidence type="ECO:0000259" key="4">
    <source>
        <dbReference type="PROSITE" id="PS50905"/>
    </source>
</evidence>
<keyword evidence="3" id="KW-0479">Metal-binding</keyword>
<dbReference type="eggNOG" id="COG2193">
    <property type="taxonomic scope" value="Bacteria"/>
</dbReference>
<name>C6XCU5_METGS</name>
<dbReference type="Proteomes" id="UP000002743">
    <property type="component" value="Chromosome"/>
</dbReference>
<dbReference type="PANTHER" id="PTHR30295">
    <property type="entry name" value="BACTERIOFERRITIN"/>
    <property type="match status" value="1"/>
</dbReference>
<dbReference type="PROSITE" id="PS50905">
    <property type="entry name" value="FERRITIN_LIKE"/>
    <property type="match status" value="1"/>
</dbReference>
<gene>
    <name evidence="5" type="ordered locus">Msip34_1123</name>
</gene>
<keyword evidence="2 3" id="KW-0408">Iron</keyword>
<feature type="binding site" evidence="3">
    <location>
        <position position="174"/>
    </location>
    <ligand>
        <name>Fe cation</name>
        <dbReference type="ChEBI" id="CHEBI:24875"/>
    </ligand>
</feature>
<dbReference type="InterPro" id="IPR009078">
    <property type="entry name" value="Ferritin-like_SF"/>
</dbReference>
<dbReference type="Gene3D" id="1.20.1260.10">
    <property type="match status" value="1"/>
</dbReference>
<dbReference type="KEGG" id="mei:Msip34_1123"/>
<dbReference type="PANTHER" id="PTHR30295:SF1">
    <property type="entry name" value="DNA PROTECTION DURING STARVATION PROTEIN"/>
    <property type="match status" value="1"/>
</dbReference>
<keyword evidence="1" id="KW-0409">Iron storage</keyword>